<dbReference type="Pfam" id="PF10067">
    <property type="entry name" value="DUF2306"/>
    <property type="match status" value="1"/>
</dbReference>
<feature type="transmembrane region" description="Helical" evidence="1">
    <location>
        <begin position="67"/>
        <end position="89"/>
    </location>
</feature>
<evidence type="ECO:0000256" key="1">
    <source>
        <dbReference type="SAM" id="Phobius"/>
    </source>
</evidence>
<dbReference type="OrthoDB" id="9815686at2"/>
<reference evidence="2 3" key="1">
    <citation type="submission" date="2018-03" db="EMBL/GenBank/DDBJ databases">
        <title>Genome sequencing of Phreatobacter sp.</title>
        <authorList>
            <person name="Kim S.-J."/>
            <person name="Heo J."/>
            <person name="Kwon S.-W."/>
        </authorList>
    </citation>
    <scope>NUCLEOTIDE SEQUENCE [LARGE SCALE GENOMIC DNA]</scope>
    <source>
        <strain evidence="2 3">S-12</strain>
    </source>
</reference>
<dbReference type="RefSeq" id="WP_106748211.1">
    <property type="nucleotide sequence ID" value="NZ_CP027668.1"/>
</dbReference>
<feature type="transmembrane region" description="Helical" evidence="1">
    <location>
        <begin position="12"/>
        <end position="31"/>
    </location>
</feature>
<evidence type="ECO:0008006" key="4">
    <source>
        <dbReference type="Google" id="ProtNLM"/>
    </source>
</evidence>
<keyword evidence="1" id="KW-0472">Membrane</keyword>
<evidence type="ECO:0000313" key="3">
    <source>
        <dbReference type="Proteomes" id="UP000237889"/>
    </source>
</evidence>
<dbReference type="KEGG" id="phr:C6569_07230"/>
<organism evidence="2 3">
    <name type="scientific">Phreatobacter cathodiphilus</name>
    <dbReference type="NCBI Taxonomy" id="1868589"/>
    <lineage>
        <taxon>Bacteria</taxon>
        <taxon>Pseudomonadati</taxon>
        <taxon>Pseudomonadota</taxon>
        <taxon>Alphaproteobacteria</taxon>
        <taxon>Hyphomicrobiales</taxon>
        <taxon>Phreatobacteraceae</taxon>
        <taxon>Phreatobacter</taxon>
    </lineage>
</organism>
<dbReference type="AlphaFoldDB" id="A0A2S0N9M4"/>
<feature type="transmembrane region" description="Helical" evidence="1">
    <location>
        <begin position="43"/>
        <end position="61"/>
    </location>
</feature>
<dbReference type="EMBL" id="CP027668">
    <property type="protein sequence ID" value="AVO44870.1"/>
    <property type="molecule type" value="Genomic_DNA"/>
</dbReference>
<feature type="transmembrane region" description="Helical" evidence="1">
    <location>
        <begin position="101"/>
        <end position="121"/>
    </location>
</feature>
<evidence type="ECO:0000313" key="2">
    <source>
        <dbReference type="EMBL" id="AVO44870.1"/>
    </source>
</evidence>
<sequence length="131" mass="14126">MTLEPLLGAPLAIQLHAVAALSLIPLTVVQLGRRKSGAWHRRIGWVWVVMMTFTAVSSFWIHGNKTIGPFSTIHLLSVATLVTLAYAIVARRSGHMRGHRLGMLGVAAGWAGAGLFTLLPYRIMGQVVFGG</sequence>
<accession>A0A2S0N9M4</accession>
<protein>
    <recommendedName>
        <fullName evidence="4">DUF2306 domain-containing protein</fullName>
    </recommendedName>
</protein>
<keyword evidence="1" id="KW-0812">Transmembrane</keyword>
<keyword evidence="3" id="KW-1185">Reference proteome</keyword>
<keyword evidence="1" id="KW-1133">Transmembrane helix</keyword>
<name>A0A2S0N9M4_9HYPH</name>
<dbReference type="InterPro" id="IPR018750">
    <property type="entry name" value="DUF2306_membrane"/>
</dbReference>
<gene>
    <name evidence="2" type="ORF">C6569_07230</name>
</gene>
<proteinExistence type="predicted"/>
<dbReference type="Proteomes" id="UP000237889">
    <property type="component" value="Chromosome"/>
</dbReference>